<keyword evidence="5 7" id="KW-0472">Membrane</keyword>
<reference evidence="11" key="2">
    <citation type="submission" date="2025-08" db="UniProtKB">
        <authorList>
            <consortium name="RefSeq"/>
        </authorList>
    </citation>
    <scope>IDENTIFICATION</scope>
</reference>
<reference evidence="10" key="1">
    <citation type="journal article" date="2014" name="Nat. Genet.">
        <title>The genome of the stress-tolerant wild tomato species Solanum pennellii.</title>
        <authorList>
            <person name="Bolger A."/>
            <person name="Scossa F."/>
            <person name="Bolger M.E."/>
            <person name="Lanz C."/>
            <person name="Maumus F."/>
            <person name="Tohge T."/>
            <person name="Quesneville H."/>
            <person name="Alseekh S."/>
            <person name="Sorensen I."/>
            <person name="Lichtenstein G."/>
            <person name="Fich E.A."/>
            <person name="Conte M."/>
            <person name="Keller H."/>
            <person name="Schneeberger K."/>
            <person name="Schwacke R."/>
            <person name="Ofner I."/>
            <person name="Vrebalov J."/>
            <person name="Xu Y."/>
            <person name="Osorio S."/>
            <person name="Aflitos S.A."/>
            <person name="Schijlen E."/>
            <person name="Jimenez-Gomez J.M."/>
            <person name="Ryngajllo M."/>
            <person name="Kimura S."/>
            <person name="Kumar R."/>
            <person name="Koenig D."/>
            <person name="Headland L.R."/>
            <person name="Maloof J.N."/>
            <person name="Sinha N."/>
            <person name="van Ham R.C."/>
            <person name="Lankhorst R.K."/>
            <person name="Mao L."/>
            <person name="Vogel A."/>
            <person name="Arsova B."/>
            <person name="Panstruga R."/>
            <person name="Fei Z."/>
            <person name="Rose J.K."/>
            <person name="Zamir D."/>
            <person name="Carrari F."/>
            <person name="Giovannoni J.J."/>
            <person name="Weigel D."/>
            <person name="Usadel B."/>
            <person name="Fernie A.R."/>
        </authorList>
    </citation>
    <scope>NUCLEOTIDE SEQUENCE [LARGE SCALE GENOMIC DNA]</scope>
    <source>
        <strain evidence="10">cv. LA0716</strain>
    </source>
</reference>
<feature type="region of interest" description="Disordered" evidence="6">
    <location>
        <begin position="1"/>
        <end position="26"/>
    </location>
</feature>
<dbReference type="GeneID" id="107015240"/>
<evidence type="ECO:0000256" key="6">
    <source>
        <dbReference type="SAM" id="MobiDB-lite"/>
    </source>
</evidence>
<dbReference type="InterPro" id="IPR005804">
    <property type="entry name" value="FA_desaturase_dom"/>
</dbReference>
<evidence type="ECO:0000256" key="2">
    <source>
        <dbReference type="ARBA" id="ARBA00005189"/>
    </source>
</evidence>
<feature type="transmembrane region" description="Helical" evidence="7">
    <location>
        <begin position="223"/>
        <end position="243"/>
    </location>
</feature>
<comment type="pathway">
    <text evidence="2">Lipid metabolism.</text>
</comment>
<feature type="domain" description="Fatty acid desaturase" evidence="8">
    <location>
        <begin position="86"/>
        <end position="344"/>
    </location>
</feature>
<feature type="compositionally biased region" description="Polar residues" evidence="6">
    <location>
        <begin position="8"/>
        <end position="21"/>
    </location>
</feature>
<dbReference type="Pfam" id="PF00487">
    <property type="entry name" value="FA_desaturase"/>
    <property type="match status" value="1"/>
</dbReference>
<keyword evidence="10" id="KW-1185">Reference proteome</keyword>
<dbReference type="InterPro" id="IPR012171">
    <property type="entry name" value="Fatty_acid_desaturase"/>
</dbReference>
<accession>A0ABM1GGZ0</accession>
<evidence type="ECO:0000313" key="10">
    <source>
        <dbReference type="Proteomes" id="UP000694930"/>
    </source>
</evidence>
<dbReference type="Pfam" id="PF11960">
    <property type="entry name" value="DUF3474"/>
    <property type="match status" value="1"/>
</dbReference>
<keyword evidence="4" id="KW-0560">Oxidoreductase</keyword>
<dbReference type="PANTHER" id="PTHR32100">
    <property type="entry name" value="OMEGA-6 FATTY ACID DESATURASE, CHLOROPLASTIC"/>
    <property type="match status" value="1"/>
</dbReference>
<keyword evidence="7" id="KW-0812">Transmembrane</keyword>
<evidence type="ECO:0000256" key="1">
    <source>
        <dbReference type="ARBA" id="ARBA00004370"/>
    </source>
</evidence>
<protein>
    <submittedName>
        <fullName evidence="11">Delta(12)-fatty-acid desaturase FAD2-like</fullName>
    </submittedName>
</protein>
<sequence>MGAGGRMSTPSEGNKSQSNVFQRVPHSKPPFTVGDVKKAIPPHCFKRSVLHSFSFVLYDLVVAFLLYYVATNYFHLLPYNISYVAWPLYWICQGCNLTGVWVIAHECGHHAFSDYQWLDDTVGLVLHSSLLVPYFSWKYSHRRHHSNTGSMDRDEVFVPKKKSSMKWFSTYLNNPPGRILVLVVQLTLGWPLYLMFNVSGRPYDRFACHFDPNSPIYTNRERLQIFVSDAGMFAVLYVLYTLVAAKGLAWVVCVYGCPLLIVNGFLVLITYLQHTHPSLPHYDTSEWDWLRGALATVDRDYGILNKVFHNITDTHVAHHLFSTMPHYHAMEATKAIKPILGDYYQFDGTSIWKAMYREAKECVYVEPDEGDQNKGVFWYKNKFH</sequence>
<evidence type="ECO:0000256" key="5">
    <source>
        <dbReference type="ARBA" id="ARBA00023136"/>
    </source>
</evidence>
<evidence type="ECO:0000313" key="11">
    <source>
        <dbReference type="RefSeq" id="XP_015070933.1"/>
    </source>
</evidence>
<evidence type="ECO:0000259" key="9">
    <source>
        <dbReference type="Pfam" id="PF11960"/>
    </source>
</evidence>
<comment type="subcellular location">
    <subcellularLocation>
        <location evidence="1">Membrane</location>
    </subcellularLocation>
</comment>
<evidence type="ECO:0000256" key="7">
    <source>
        <dbReference type="SAM" id="Phobius"/>
    </source>
</evidence>
<feature type="transmembrane region" description="Helical" evidence="7">
    <location>
        <begin position="177"/>
        <end position="196"/>
    </location>
</feature>
<evidence type="ECO:0000256" key="3">
    <source>
        <dbReference type="ARBA" id="ARBA00009295"/>
    </source>
</evidence>
<dbReference type="Proteomes" id="UP000694930">
    <property type="component" value="Chromosome 3"/>
</dbReference>
<comment type="similarity">
    <text evidence="3">Belongs to the fatty acid desaturase type 1 family.</text>
</comment>
<gene>
    <name evidence="11" type="primary">LOC107015240</name>
</gene>
<dbReference type="InterPro" id="IPR021863">
    <property type="entry name" value="FAS_N"/>
</dbReference>
<feature type="transmembrane region" description="Helical" evidence="7">
    <location>
        <begin position="249"/>
        <end position="272"/>
    </location>
</feature>
<dbReference type="RefSeq" id="XP_015070933.1">
    <property type="nucleotide sequence ID" value="XM_015215447.2"/>
</dbReference>
<dbReference type="CDD" id="cd03507">
    <property type="entry name" value="Delta12-FADS-like"/>
    <property type="match status" value="1"/>
</dbReference>
<feature type="transmembrane region" description="Helical" evidence="7">
    <location>
        <begin position="48"/>
        <end position="70"/>
    </location>
</feature>
<evidence type="ECO:0000256" key="4">
    <source>
        <dbReference type="ARBA" id="ARBA00023002"/>
    </source>
</evidence>
<name>A0ABM1GGZ0_SOLPN</name>
<keyword evidence="7" id="KW-1133">Transmembrane helix</keyword>
<organism evidence="10 11">
    <name type="scientific">Solanum pennellii</name>
    <name type="common">Tomato</name>
    <name type="synonym">Lycopersicon pennellii</name>
    <dbReference type="NCBI Taxonomy" id="28526"/>
    <lineage>
        <taxon>Eukaryota</taxon>
        <taxon>Viridiplantae</taxon>
        <taxon>Streptophyta</taxon>
        <taxon>Embryophyta</taxon>
        <taxon>Tracheophyta</taxon>
        <taxon>Spermatophyta</taxon>
        <taxon>Magnoliopsida</taxon>
        <taxon>eudicotyledons</taxon>
        <taxon>Gunneridae</taxon>
        <taxon>Pentapetalae</taxon>
        <taxon>asterids</taxon>
        <taxon>lamiids</taxon>
        <taxon>Solanales</taxon>
        <taxon>Solanaceae</taxon>
        <taxon>Solanoideae</taxon>
        <taxon>Solaneae</taxon>
        <taxon>Solanum</taxon>
        <taxon>Solanum subgen. Lycopersicon</taxon>
    </lineage>
</organism>
<proteinExistence type="inferred from homology"/>
<evidence type="ECO:0000259" key="8">
    <source>
        <dbReference type="Pfam" id="PF00487"/>
    </source>
</evidence>
<feature type="domain" description="Fatty acid desaturase N-terminal" evidence="9">
    <location>
        <begin position="24"/>
        <end position="66"/>
    </location>
</feature>